<organism evidence="1 2">
    <name type="scientific">Cannabis sativa</name>
    <name type="common">Hemp</name>
    <name type="synonym">Marijuana</name>
    <dbReference type="NCBI Taxonomy" id="3483"/>
    <lineage>
        <taxon>Eukaryota</taxon>
        <taxon>Viridiplantae</taxon>
        <taxon>Streptophyta</taxon>
        <taxon>Embryophyta</taxon>
        <taxon>Tracheophyta</taxon>
        <taxon>Spermatophyta</taxon>
        <taxon>Magnoliopsida</taxon>
        <taxon>eudicotyledons</taxon>
        <taxon>Gunneridae</taxon>
        <taxon>Pentapetalae</taxon>
        <taxon>rosids</taxon>
        <taxon>fabids</taxon>
        <taxon>Rosales</taxon>
        <taxon>Cannabaceae</taxon>
        <taxon>Cannabis</taxon>
    </lineage>
</organism>
<evidence type="ECO:0000313" key="2">
    <source>
        <dbReference type="Proteomes" id="UP000596661"/>
    </source>
</evidence>
<evidence type="ECO:0000313" key="1">
    <source>
        <dbReference type="EnsemblPlants" id="cds.evm.model.09.1522"/>
    </source>
</evidence>
<dbReference type="Proteomes" id="UP000596661">
    <property type="component" value="Chromosome 9"/>
</dbReference>
<reference evidence="1" key="2">
    <citation type="submission" date="2021-03" db="UniProtKB">
        <authorList>
            <consortium name="EnsemblPlants"/>
        </authorList>
    </citation>
    <scope>IDENTIFICATION</scope>
</reference>
<dbReference type="AlphaFoldDB" id="A0A803QEQ2"/>
<dbReference type="Gramene" id="evm.model.09.1522">
    <property type="protein sequence ID" value="cds.evm.model.09.1522"/>
    <property type="gene ID" value="evm.TU.09.1522"/>
</dbReference>
<accession>A0A803QEQ2</accession>
<proteinExistence type="predicted"/>
<keyword evidence="2" id="KW-1185">Reference proteome</keyword>
<protein>
    <submittedName>
        <fullName evidence="1">Uncharacterized protein</fullName>
    </submittedName>
</protein>
<sequence length="89" mass="9833">MIVVMRPQNAFASFYNRFLSRSSSTSSSRDHVAPRTMDEGIITPISGKNTLTTFLQEVLFLTSNPKALVMPYNIPAIGSNEEVVALKVK</sequence>
<dbReference type="EnsemblPlants" id="evm.model.09.1522">
    <property type="protein sequence ID" value="cds.evm.model.09.1522"/>
    <property type="gene ID" value="evm.TU.09.1522"/>
</dbReference>
<reference evidence="1" key="1">
    <citation type="submission" date="2018-11" db="EMBL/GenBank/DDBJ databases">
        <authorList>
            <person name="Grassa J C."/>
        </authorList>
    </citation>
    <scope>NUCLEOTIDE SEQUENCE [LARGE SCALE GENOMIC DNA]</scope>
</reference>
<name>A0A803QEQ2_CANSA</name>
<dbReference type="EMBL" id="UZAU01000772">
    <property type="status" value="NOT_ANNOTATED_CDS"/>
    <property type="molecule type" value="Genomic_DNA"/>
</dbReference>